<evidence type="ECO:0000313" key="3">
    <source>
        <dbReference type="Proteomes" id="UP001589894"/>
    </source>
</evidence>
<sequence length="70" mass="7617">MSMVHVLFVDGPAGGGRRELPAEPDGSPPPRWVLSGHDEPGDHLYERAAREAGGGWTMRYVRTYPAGITQ</sequence>
<keyword evidence="3" id="KW-1185">Reference proteome</keyword>
<evidence type="ECO:0000313" key="2">
    <source>
        <dbReference type="EMBL" id="MFC0566368.1"/>
    </source>
</evidence>
<dbReference type="EMBL" id="JBHLUE010000016">
    <property type="protein sequence ID" value="MFC0566368.1"/>
    <property type="molecule type" value="Genomic_DNA"/>
</dbReference>
<evidence type="ECO:0000256" key="1">
    <source>
        <dbReference type="SAM" id="MobiDB-lite"/>
    </source>
</evidence>
<feature type="region of interest" description="Disordered" evidence="1">
    <location>
        <begin position="10"/>
        <end position="31"/>
    </location>
</feature>
<dbReference type="RefSeq" id="WP_377340972.1">
    <property type="nucleotide sequence ID" value="NZ_JBHLUE010000016.1"/>
</dbReference>
<proteinExistence type="predicted"/>
<name>A0ABV6P019_9ACTN</name>
<dbReference type="Proteomes" id="UP001589894">
    <property type="component" value="Unassembled WGS sequence"/>
</dbReference>
<accession>A0ABV6P019</accession>
<gene>
    <name evidence="2" type="ORF">ACFFHU_19785</name>
</gene>
<reference evidence="2 3" key="1">
    <citation type="submission" date="2024-09" db="EMBL/GenBank/DDBJ databases">
        <authorList>
            <person name="Sun Q."/>
            <person name="Mori K."/>
        </authorList>
    </citation>
    <scope>NUCLEOTIDE SEQUENCE [LARGE SCALE GENOMIC DNA]</scope>
    <source>
        <strain evidence="2 3">TBRC 2205</strain>
    </source>
</reference>
<organism evidence="2 3">
    <name type="scientific">Plantactinospora siamensis</name>
    <dbReference type="NCBI Taxonomy" id="555372"/>
    <lineage>
        <taxon>Bacteria</taxon>
        <taxon>Bacillati</taxon>
        <taxon>Actinomycetota</taxon>
        <taxon>Actinomycetes</taxon>
        <taxon>Micromonosporales</taxon>
        <taxon>Micromonosporaceae</taxon>
        <taxon>Plantactinospora</taxon>
    </lineage>
</organism>
<comment type="caution">
    <text evidence="2">The sequence shown here is derived from an EMBL/GenBank/DDBJ whole genome shotgun (WGS) entry which is preliminary data.</text>
</comment>
<protein>
    <submittedName>
        <fullName evidence="2">Uncharacterized protein</fullName>
    </submittedName>
</protein>